<sequence>MERYYRVLDATKQIVRYGYLPFAGELFFADLEGEDDPEWSGLGERFKSLLPGAGGNAVSYQQRSIRVEFTLAEGRTFDDQDNVLTIKNARCYVSLTAYGGIAGTQITLYLGLTPQHMVVLSYKGVWIDGAAPNRIRLWAADWQIFEGFISDAYADYNQAPGVSLMITANMMFYLRAKAAPPFSAECTVGIDTIFTSLASVAGLKYKNEGVKRALPNPYFQGDITRQMLEAAQVVEADIDINVEQVTIWPKGTPRKAPALRISPPQGLIGYPIFTSVGLSITTLFCADIFIGRKLLLETVLPNASGQYSVIGAVHTLTSWVEGGQWSTACDLLRLRENEMHPLHVSVPI</sequence>
<protein>
    <submittedName>
        <fullName evidence="1">Uncharacterized protein</fullName>
    </submittedName>
</protein>
<organism evidence="1 2">
    <name type="scientific">Sodalis glossinidius (strain morsitans)</name>
    <dbReference type="NCBI Taxonomy" id="343509"/>
    <lineage>
        <taxon>Bacteria</taxon>
        <taxon>Pseudomonadati</taxon>
        <taxon>Pseudomonadota</taxon>
        <taxon>Gammaproteobacteria</taxon>
        <taxon>Enterobacterales</taxon>
        <taxon>Bruguierivoracaceae</taxon>
        <taxon>Sodalis</taxon>
    </lineage>
</organism>
<name>A0A193QJ46_SODGM</name>
<gene>
    <name evidence="1" type="ORF">SGGMMB4_02740</name>
</gene>
<dbReference type="RefSeq" id="WP_243466234.1">
    <property type="nucleotide sequence ID" value="NC_007712.1"/>
</dbReference>
<dbReference type="EMBL" id="LN854557">
    <property type="protein sequence ID" value="CRL45191.1"/>
    <property type="molecule type" value="Genomic_DNA"/>
</dbReference>
<proteinExistence type="predicted"/>
<dbReference type="Proteomes" id="UP000245838">
    <property type="component" value="Chromosome sggmmb4_Chromosome"/>
</dbReference>
<accession>A0A193QJ46</accession>
<dbReference type="AlphaFoldDB" id="A0A193QJ46"/>
<evidence type="ECO:0000313" key="2">
    <source>
        <dbReference type="Proteomes" id="UP000245838"/>
    </source>
</evidence>
<evidence type="ECO:0000313" key="1">
    <source>
        <dbReference type="EMBL" id="CRL45191.1"/>
    </source>
</evidence>
<reference evidence="1 2" key="1">
    <citation type="submission" date="2015-05" db="EMBL/GenBank/DDBJ databases">
        <authorList>
            <person name="Goodhead I."/>
        </authorList>
    </citation>
    <scope>NUCLEOTIDE SEQUENCE [LARGE SCALE GENOMIC DNA]</scope>
    <source>
        <strain evidence="2">morsitans</strain>
    </source>
</reference>